<comment type="caution">
    <text evidence="1">The sequence shown here is derived from an EMBL/GenBank/DDBJ whole genome shotgun (WGS) entry which is preliminary data.</text>
</comment>
<protein>
    <submittedName>
        <fullName evidence="1">Uncharacterized protein</fullName>
    </submittedName>
</protein>
<dbReference type="EMBL" id="BGZK01000285">
    <property type="protein sequence ID" value="GBP34253.1"/>
    <property type="molecule type" value="Genomic_DNA"/>
</dbReference>
<organism evidence="1 2">
    <name type="scientific">Eumeta variegata</name>
    <name type="common">Bagworm moth</name>
    <name type="synonym">Eumeta japonica</name>
    <dbReference type="NCBI Taxonomy" id="151549"/>
    <lineage>
        <taxon>Eukaryota</taxon>
        <taxon>Metazoa</taxon>
        <taxon>Ecdysozoa</taxon>
        <taxon>Arthropoda</taxon>
        <taxon>Hexapoda</taxon>
        <taxon>Insecta</taxon>
        <taxon>Pterygota</taxon>
        <taxon>Neoptera</taxon>
        <taxon>Endopterygota</taxon>
        <taxon>Lepidoptera</taxon>
        <taxon>Glossata</taxon>
        <taxon>Ditrysia</taxon>
        <taxon>Tineoidea</taxon>
        <taxon>Psychidae</taxon>
        <taxon>Oiketicinae</taxon>
        <taxon>Eumeta</taxon>
    </lineage>
</organism>
<proteinExistence type="predicted"/>
<evidence type="ECO:0000313" key="1">
    <source>
        <dbReference type="EMBL" id="GBP34253.1"/>
    </source>
</evidence>
<accession>A0A4C1V625</accession>
<name>A0A4C1V625_EUMVA</name>
<reference evidence="1 2" key="1">
    <citation type="journal article" date="2019" name="Commun. Biol.">
        <title>The bagworm genome reveals a unique fibroin gene that provides high tensile strength.</title>
        <authorList>
            <person name="Kono N."/>
            <person name="Nakamura H."/>
            <person name="Ohtoshi R."/>
            <person name="Tomita M."/>
            <person name="Numata K."/>
            <person name="Arakawa K."/>
        </authorList>
    </citation>
    <scope>NUCLEOTIDE SEQUENCE [LARGE SCALE GENOMIC DNA]</scope>
</reference>
<dbReference type="Proteomes" id="UP000299102">
    <property type="component" value="Unassembled WGS sequence"/>
</dbReference>
<evidence type="ECO:0000313" key="2">
    <source>
        <dbReference type="Proteomes" id="UP000299102"/>
    </source>
</evidence>
<keyword evidence="2" id="KW-1185">Reference proteome</keyword>
<dbReference type="AlphaFoldDB" id="A0A4C1V625"/>
<sequence>MERRAVWNVWYLPTLLGNRRDLIILRIAFVSMDGNAFLTHAPIVIQTSTSLGVVTQERLVLGFFFLDHTLNVSSGRLNTLCFNRLNPAAENDSGFSHCDCATGYRHDTISS</sequence>
<gene>
    <name evidence="1" type="ORF">EVAR_30807_1</name>
</gene>